<feature type="region of interest" description="Disordered" evidence="1">
    <location>
        <begin position="71"/>
        <end position="105"/>
    </location>
</feature>
<keyword evidence="3" id="KW-1185">Reference proteome</keyword>
<evidence type="ECO:0000313" key="3">
    <source>
        <dbReference type="Proteomes" id="UP001174677"/>
    </source>
</evidence>
<comment type="caution">
    <text evidence="2">The sequence shown here is derived from an EMBL/GenBank/DDBJ whole genome shotgun (WGS) entry which is preliminary data.</text>
</comment>
<proteinExistence type="predicted"/>
<feature type="compositionally biased region" description="Basic and acidic residues" evidence="1">
    <location>
        <begin position="77"/>
        <end position="105"/>
    </location>
</feature>
<dbReference type="Proteomes" id="UP001174677">
    <property type="component" value="Chromosome 9"/>
</dbReference>
<accession>A0ABQ9M4R1</accession>
<reference evidence="2" key="1">
    <citation type="journal article" date="2023" name="Plant Biotechnol. J.">
        <title>Chromosome-level wild Hevea brasiliensis genome provides new tools for genomic-assisted breeding and valuable loci to elevate rubber yield.</title>
        <authorList>
            <person name="Cheng H."/>
            <person name="Song X."/>
            <person name="Hu Y."/>
            <person name="Wu T."/>
            <person name="Yang Q."/>
            <person name="An Z."/>
            <person name="Feng S."/>
            <person name="Deng Z."/>
            <person name="Wu W."/>
            <person name="Zeng X."/>
            <person name="Tu M."/>
            <person name="Wang X."/>
            <person name="Huang H."/>
        </authorList>
    </citation>
    <scope>NUCLEOTIDE SEQUENCE</scope>
    <source>
        <strain evidence="2">MT/VB/25A 57/8</strain>
    </source>
</reference>
<sequence length="371" mass="42892">MLRWMSGHTRLDKVRNESIREKVGVVPIEDKLREERLRCFGHMKRRHTEAPVRQVEHIRLEDRKKKRAITLRSGKVINDEKSENSEKRENEKETDESEKQESAEKSKLDKQFGKFLEVLKKLYINVPFVDALSQMPSYAKFLKEILSNKRKLEDDETVVRELIFPADFYILDMEDTVPASKSALILFERPFLKTAKTKIDVDDGTLTVEFDGETDVFELSMDDELEVVISQGIQEISTNQPLIVEVQDAVMALQSLPTVPKRYRVSKIDLPVSHTKLLPSVVQTPVLKLKPLPEHLKYVYLGDSETLLVIISNNLTKIQEDRLIRVLRVHKEAIGWTIADIKGISPSVCMHRILLEDYAKPSREAQRRLKP</sequence>
<dbReference type="PANTHER" id="PTHR33067:SF15">
    <property type="entry name" value="RNA-DIRECTED DNA POLYMERASE"/>
    <property type="match status" value="1"/>
</dbReference>
<organism evidence="2 3">
    <name type="scientific">Hevea brasiliensis</name>
    <name type="common">Para rubber tree</name>
    <name type="synonym">Siphonia brasiliensis</name>
    <dbReference type="NCBI Taxonomy" id="3981"/>
    <lineage>
        <taxon>Eukaryota</taxon>
        <taxon>Viridiplantae</taxon>
        <taxon>Streptophyta</taxon>
        <taxon>Embryophyta</taxon>
        <taxon>Tracheophyta</taxon>
        <taxon>Spermatophyta</taxon>
        <taxon>Magnoliopsida</taxon>
        <taxon>eudicotyledons</taxon>
        <taxon>Gunneridae</taxon>
        <taxon>Pentapetalae</taxon>
        <taxon>rosids</taxon>
        <taxon>fabids</taxon>
        <taxon>Malpighiales</taxon>
        <taxon>Euphorbiaceae</taxon>
        <taxon>Crotonoideae</taxon>
        <taxon>Micrandreae</taxon>
        <taxon>Hevea</taxon>
    </lineage>
</organism>
<evidence type="ECO:0000313" key="2">
    <source>
        <dbReference type="EMBL" id="KAJ9174010.1"/>
    </source>
</evidence>
<evidence type="ECO:0000256" key="1">
    <source>
        <dbReference type="SAM" id="MobiDB-lite"/>
    </source>
</evidence>
<name>A0ABQ9M4R1_HEVBR</name>
<dbReference type="EMBL" id="JARPOI010000009">
    <property type="protein sequence ID" value="KAJ9174010.1"/>
    <property type="molecule type" value="Genomic_DNA"/>
</dbReference>
<gene>
    <name evidence="2" type="ORF">P3X46_017085</name>
</gene>
<dbReference type="PANTHER" id="PTHR33067">
    <property type="entry name" value="RNA-DIRECTED DNA POLYMERASE-RELATED"/>
    <property type="match status" value="1"/>
</dbReference>
<protein>
    <submittedName>
        <fullName evidence="2">Uncharacterized protein</fullName>
    </submittedName>
</protein>